<protein>
    <submittedName>
        <fullName evidence="1">Uncharacterized protein</fullName>
    </submittedName>
</protein>
<name>A0A7X2SXL5_ENTAG</name>
<sequence>MKVFFIPGADRGALAVKVLIQQQHSYRVILQIFEINVSFFQKIFSQGANRDVFMGSQRPAKLRHDLALY</sequence>
<accession>A0A7X2SXL5</accession>
<dbReference type="EMBL" id="WKLC01001393">
    <property type="protein sequence ID" value="MSE17820.1"/>
    <property type="molecule type" value="Genomic_DNA"/>
</dbReference>
<proteinExistence type="predicted"/>
<dbReference type="Proteomes" id="UP000461948">
    <property type="component" value="Unassembled WGS sequence"/>
</dbReference>
<evidence type="ECO:0000313" key="1">
    <source>
        <dbReference type="EMBL" id="MSE17820.1"/>
    </source>
</evidence>
<evidence type="ECO:0000313" key="2">
    <source>
        <dbReference type="Proteomes" id="UP000461948"/>
    </source>
</evidence>
<gene>
    <name evidence="1" type="ORF">GKC49_22770</name>
</gene>
<reference evidence="1 2" key="1">
    <citation type="submission" date="2019-11" db="EMBL/GenBank/DDBJ databases">
        <title>Draft Genome Sequence of Plant Growth-Promoting Rhizosphere-Associated Bacteria.</title>
        <authorList>
            <person name="Vasilyev I.Y."/>
            <person name="Radchenko V."/>
            <person name="Ilnitskaya E.V."/>
        </authorList>
    </citation>
    <scope>NUCLEOTIDE SEQUENCE [LARGE SCALE GENOMIC DNA]</scope>
    <source>
        <strain evidence="1 2">VRA_MhP_f</strain>
    </source>
</reference>
<comment type="caution">
    <text evidence="1">The sequence shown here is derived from an EMBL/GenBank/DDBJ whole genome shotgun (WGS) entry which is preliminary data.</text>
</comment>
<dbReference type="AlphaFoldDB" id="A0A7X2SXL5"/>
<organism evidence="1 2">
    <name type="scientific">Enterobacter agglomerans</name>
    <name type="common">Erwinia herbicola</name>
    <name type="synonym">Pantoea agglomerans</name>
    <dbReference type="NCBI Taxonomy" id="549"/>
    <lineage>
        <taxon>Bacteria</taxon>
        <taxon>Pseudomonadati</taxon>
        <taxon>Pseudomonadota</taxon>
        <taxon>Gammaproteobacteria</taxon>
        <taxon>Enterobacterales</taxon>
        <taxon>Erwiniaceae</taxon>
        <taxon>Pantoea</taxon>
        <taxon>Pantoea agglomerans group</taxon>
    </lineage>
</organism>